<dbReference type="InterPro" id="IPR052932">
    <property type="entry name" value="OprB_Porin"/>
</dbReference>
<dbReference type="EMBL" id="JADIKK010000008">
    <property type="protein sequence ID" value="MFK2876190.1"/>
    <property type="molecule type" value="Genomic_DNA"/>
</dbReference>
<keyword evidence="6" id="KW-1185">Reference proteome</keyword>
<sequence length="439" mass="48082">MRLAVATFLVLPACSAGAAADDVDYLMPQLIGAQYTFIDQRQNSLHSPYQGPLSLRPQANQARSHTFGLYFGLPITPHWAAYLDVEMFRGGGVSHSTGLAGLTNGDVVRGGGGSLGRDAYVARVFLTYDVPLGGKTIPLKRKMDQLPGEQADHRLSFKAGLFAVNDDFDQSRYADSTRTQFLNWALFNNAAWDFAADTRGYTVGGVVTYAAGPWTWRYGLYQMPYRANGQRLDAISRAREMDAQATWQSNPDGPAVWLLLYRNTARMGVYQVALARALQAGTVPDIRQDDHGGRHKYGVALGADLPLADHGDTGLFGRLGWNDGKTESFAFTEADRSVSIGGQLAGVRWHRPDDRIALALAVNGLSPDHRAYLAAGGTGFNLGDGQLNYRTEQILETYYDLAIAGHAWVTTDLQLIHNPGYNHDRGPARFVGVRVHLEY</sequence>
<comment type="caution">
    <text evidence="3">The sequence shown here is derived from an EMBL/GenBank/DDBJ whole genome shotgun (WGS) entry which is preliminary data.</text>
</comment>
<dbReference type="Proteomes" id="UP001620339">
    <property type="component" value="Unassembled WGS sequence"/>
</dbReference>
<dbReference type="RefSeq" id="WP_404612074.1">
    <property type="nucleotide sequence ID" value="NZ_JADIKK010000007.1"/>
</dbReference>
<evidence type="ECO:0000256" key="1">
    <source>
        <dbReference type="ARBA" id="ARBA00008769"/>
    </source>
</evidence>
<feature type="chain" id="PRO_5044949127" evidence="2">
    <location>
        <begin position="19"/>
        <end position="439"/>
    </location>
</feature>
<protein>
    <submittedName>
        <fullName evidence="3">Carbohydrate porin</fullName>
    </submittedName>
</protein>
<evidence type="ECO:0000313" key="5">
    <source>
        <dbReference type="EMBL" id="MFK2879755.1"/>
    </source>
</evidence>
<dbReference type="Gene3D" id="2.40.160.180">
    <property type="entry name" value="Carbohydrate-selective porin OprB"/>
    <property type="match status" value="1"/>
</dbReference>
<gene>
    <name evidence="3" type="ORF">ISP25_01445</name>
    <name evidence="4" type="ORF">ISP25_03805</name>
    <name evidence="5" type="ORF">ISP25_22065</name>
</gene>
<evidence type="ECO:0000256" key="2">
    <source>
        <dbReference type="RuleBase" id="RU363072"/>
    </source>
</evidence>
<dbReference type="InterPro" id="IPR007049">
    <property type="entry name" value="Carb-sel_porin_OprB"/>
</dbReference>
<dbReference type="Pfam" id="PF04966">
    <property type="entry name" value="OprB"/>
    <property type="match status" value="1"/>
</dbReference>
<organism evidence="3 6">
    <name type="scientific">Rhodanobacter hydrolyticus</name>
    <dbReference type="NCBI Taxonomy" id="2250595"/>
    <lineage>
        <taxon>Bacteria</taxon>
        <taxon>Pseudomonadati</taxon>
        <taxon>Pseudomonadota</taxon>
        <taxon>Gammaproteobacteria</taxon>
        <taxon>Lysobacterales</taxon>
        <taxon>Rhodanobacteraceae</taxon>
        <taxon>Rhodanobacter</taxon>
    </lineage>
</organism>
<keyword evidence="2" id="KW-0732">Signal</keyword>
<dbReference type="PANTHER" id="PTHR37944:SF1">
    <property type="entry name" value="PORIN B"/>
    <property type="match status" value="1"/>
</dbReference>
<dbReference type="EMBL" id="JADIKK010000008">
    <property type="protein sequence ID" value="MFK2879755.1"/>
    <property type="molecule type" value="Genomic_DNA"/>
</dbReference>
<comment type="similarity">
    <text evidence="1 2">Belongs to the OprB family.</text>
</comment>
<evidence type="ECO:0000313" key="3">
    <source>
        <dbReference type="EMBL" id="MFK2875736.1"/>
    </source>
</evidence>
<evidence type="ECO:0000313" key="4">
    <source>
        <dbReference type="EMBL" id="MFK2876190.1"/>
    </source>
</evidence>
<dbReference type="InterPro" id="IPR038673">
    <property type="entry name" value="OprB_sf"/>
</dbReference>
<feature type="signal peptide" evidence="2">
    <location>
        <begin position="1"/>
        <end position="18"/>
    </location>
</feature>
<accession>A0ABW8J0E2</accession>
<proteinExistence type="inferred from homology"/>
<evidence type="ECO:0000313" key="6">
    <source>
        <dbReference type="Proteomes" id="UP001620339"/>
    </source>
</evidence>
<reference evidence="3 6" key="1">
    <citation type="submission" date="2020-10" db="EMBL/GenBank/DDBJ databases">
        <title>Phylogeny of dyella-like bacteria.</title>
        <authorList>
            <person name="Fu J."/>
        </authorList>
    </citation>
    <scope>NUCLEOTIDE SEQUENCE [LARGE SCALE GENOMIC DNA]</scope>
    <source>
        <strain evidence="3 6">KACC 19113</strain>
    </source>
</reference>
<dbReference type="EMBL" id="JADIKK010000007">
    <property type="protein sequence ID" value="MFK2875736.1"/>
    <property type="molecule type" value="Genomic_DNA"/>
</dbReference>
<name>A0ABW8J0E2_9GAMM</name>
<dbReference type="PANTHER" id="PTHR37944">
    <property type="entry name" value="PORIN B"/>
    <property type="match status" value="1"/>
</dbReference>